<dbReference type="InterPro" id="IPR050889">
    <property type="entry name" value="Dendritic_Spine_Reg/Scaffold"/>
</dbReference>
<evidence type="ECO:0000256" key="1">
    <source>
        <dbReference type="ARBA" id="ARBA00022737"/>
    </source>
</evidence>
<sequence length="509" mass="57538">MGTNKEAPLSPKLSEPAPPTYAPDHPIHEGPDSIEPLPPNYNPNSNPDSDPSPLYTDSGSYVPLTQEELAQAIRSHVNYNDIDCSLESRLIEEASTAAHLFRAIDEGNQEYIARLISDGAVTANTKFRNETPLLRAVKKKNVQIVQQLLEAGADVNEFGWVSTQYDPSTSTTTSTLRTPLMLASSLGHLILVKLLIEHYHASDSLVAPDGQIALRLAAENNHREIVDFLPSRRNGGFKRWQHKNRKSLQRIKKVCSRIGAFVKFFVWDVEKFFLWTVPKHVVVKPMVKGCKWCWEKRKEFGPWCKHQAKEMPGRVKRAGVWMGKKIMKIPRGVKSAAKGTWRFATETVPKLIKMFSIWMWKLLTVKLPNALNILGKWIVLGITSLGKTIWNAVLKVISFFSTIIEAVISFFKSLTLKDIWNGFVEVLKAVFVALPKLIFSWIKAFGDTSYKMMKALFGLLGEILWFVGYGIFWVATFLPKQLWKIMESIGGSLAKAGYEIKVWLNPKSR</sequence>
<dbReference type="Pfam" id="PF12796">
    <property type="entry name" value="Ank_2"/>
    <property type="match status" value="2"/>
</dbReference>
<proteinExistence type="predicted"/>
<dbReference type="Proteomes" id="UP000664132">
    <property type="component" value="Unassembled WGS sequence"/>
</dbReference>
<keyword evidence="5" id="KW-1133">Transmembrane helix</keyword>
<dbReference type="SUPFAM" id="SSF48403">
    <property type="entry name" value="Ankyrin repeat"/>
    <property type="match status" value="1"/>
</dbReference>
<dbReference type="PROSITE" id="PS50297">
    <property type="entry name" value="ANK_REP_REGION"/>
    <property type="match status" value="1"/>
</dbReference>
<reference evidence="6" key="1">
    <citation type="submission" date="2021-02" db="EMBL/GenBank/DDBJ databases">
        <title>Genome sequence Cadophora malorum strain M34.</title>
        <authorList>
            <person name="Stefanovic E."/>
            <person name="Vu D."/>
            <person name="Scully C."/>
            <person name="Dijksterhuis J."/>
            <person name="Roader J."/>
            <person name="Houbraken J."/>
        </authorList>
    </citation>
    <scope>NUCLEOTIDE SEQUENCE</scope>
    <source>
        <strain evidence="6">M34</strain>
    </source>
</reference>
<name>A0A8H7W292_9HELO</name>
<feature type="region of interest" description="Disordered" evidence="4">
    <location>
        <begin position="1"/>
        <end position="60"/>
    </location>
</feature>
<feature type="transmembrane region" description="Helical" evidence="5">
    <location>
        <begin position="423"/>
        <end position="444"/>
    </location>
</feature>
<keyword evidence="7" id="KW-1185">Reference proteome</keyword>
<keyword evidence="1" id="KW-0677">Repeat</keyword>
<accession>A0A8H7W292</accession>
<dbReference type="AlphaFoldDB" id="A0A8H7W292"/>
<keyword evidence="2 3" id="KW-0040">ANK repeat</keyword>
<dbReference type="PANTHER" id="PTHR24166">
    <property type="entry name" value="ROLLING PEBBLES, ISOFORM B"/>
    <property type="match status" value="1"/>
</dbReference>
<feature type="transmembrane region" description="Helical" evidence="5">
    <location>
        <begin position="456"/>
        <end position="478"/>
    </location>
</feature>
<dbReference type="PANTHER" id="PTHR24166:SF48">
    <property type="entry name" value="PROTEIN VAPYRIN"/>
    <property type="match status" value="1"/>
</dbReference>
<feature type="compositionally biased region" description="Low complexity" evidence="4">
    <location>
        <begin position="42"/>
        <end position="55"/>
    </location>
</feature>
<evidence type="ECO:0000256" key="3">
    <source>
        <dbReference type="PROSITE-ProRule" id="PRU00023"/>
    </source>
</evidence>
<dbReference type="SMART" id="SM00248">
    <property type="entry name" value="ANK"/>
    <property type="match status" value="3"/>
</dbReference>
<comment type="caution">
    <text evidence="6">The sequence shown here is derived from an EMBL/GenBank/DDBJ whole genome shotgun (WGS) entry which is preliminary data.</text>
</comment>
<evidence type="ECO:0008006" key="8">
    <source>
        <dbReference type="Google" id="ProtNLM"/>
    </source>
</evidence>
<keyword evidence="5" id="KW-0472">Membrane</keyword>
<evidence type="ECO:0000313" key="7">
    <source>
        <dbReference type="Proteomes" id="UP000664132"/>
    </source>
</evidence>
<gene>
    <name evidence="6" type="ORF">IFR04_014398</name>
</gene>
<keyword evidence="5" id="KW-0812">Transmembrane</keyword>
<protein>
    <recommendedName>
        <fullName evidence="8">Ankyrin</fullName>
    </recommendedName>
</protein>
<evidence type="ECO:0000256" key="5">
    <source>
        <dbReference type="SAM" id="Phobius"/>
    </source>
</evidence>
<evidence type="ECO:0000256" key="2">
    <source>
        <dbReference type="ARBA" id="ARBA00023043"/>
    </source>
</evidence>
<dbReference type="InterPro" id="IPR036770">
    <property type="entry name" value="Ankyrin_rpt-contain_sf"/>
</dbReference>
<organism evidence="6 7">
    <name type="scientific">Cadophora malorum</name>
    <dbReference type="NCBI Taxonomy" id="108018"/>
    <lineage>
        <taxon>Eukaryota</taxon>
        <taxon>Fungi</taxon>
        <taxon>Dikarya</taxon>
        <taxon>Ascomycota</taxon>
        <taxon>Pezizomycotina</taxon>
        <taxon>Leotiomycetes</taxon>
        <taxon>Helotiales</taxon>
        <taxon>Ploettnerulaceae</taxon>
        <taxon>Cadophora</taxon>
    </lineage>
</organism>
<dbReference type="InterPro" id="IPR002110">
    <property type="entry name" value="Ankyrin_rpt"/>
</dbReference>
<feature type="repeat" description="ANK" evidence="3">
    <location>
        <begin position="128"/>
        <end position="156"/>
    </location>
</feature>
<evidence type="ECO:0000313" key="6">
    <source>
        <dbReference type="EMBL" id="KAG4412467.1"/>
    </source>
</evidence>
<evidence type="ECO:0000256" key="4">
    <source>
        <dbReference type="SAM" id="MobiDB-lite"/>
    </source>
</evidence>
<dbReference type="EMBL" id="JAFJYH010000376">
    <property type="protein sequence ID" value="KAG4412467.1"/>
    <property type="molecule type" value="Genomic_DNA"/>
</dbReference>
<dbReference type="PROSITE" id="PS50088">
    <property type="entry name" value="ANK_REPEAT"/>
    <property type="match status" value="1"/>
</dbReference>
<dbReference type="OrthoDB" id="4772757at2759"/>
<dbReference type="Gene3D" id="1.25.40.20">
    <property type="entry name" value="Ankyrin repeat-containing domain"/>
    <property type="match status" value="1"/>
</dbReference>
<feature type="transmembrane region" description="Helical" evidence="5">
    <location>
        <begin position="389"/>
        <end position="411"/>
    </location>
</feature>